<proteinExistence type="predicted"/>
<accession>A0ABV1WZE3</accession>
<dbReference type="Gene3D" id="1.10.630.10">
    <property type="entry name" value="Cytochrome P450"/>
    <property type="match status" value="1"/>
</dbReference>
<dbReference type="SUPFAM" id="SSF48264">
    <property type="entry name" value="Cytochrome P450"/>
    <property type="match status" value="1"/>
</dbReference>
<name>A0ABV1WZE3_9ACTN</name>
<evidence type="ECO:0000313" key="2">
    <source>
        <dbReference type="EMBL" id="MER7182139.1"/>
    </source>
</evidence>
<sequence length="254" mass="28002">MAPQVAEGDETPRSTPHDTPYSAARPFIDVGSPSFRFDDRRLRTARTEGLLPDSVYGPVVCDHATVGRLLRQPTLVHDPWRQLRCSGVTDHAIGSWFASLLIFSRAEDHDVLRQRMRPLLRGPAFDPSFAAAEALAATAGPDGECEFLADVADAIVDAQAARLLDVDKATYREIAQPVRDLALIHRLMPLETLARAKAAVEHVQDFLGRLARREGVTAAGRPDWTRSRMSLLIGFEPYRLALGQLVAVLADHPR</sequence>
<feature type="region of interest" description="Disordered" evidence="1">
    <location>
        <begin position="1"/>
        <end position="24"/>
    </location>
</feature>
<evidence type="ECO:0000256" key="1">
    <source>
        <dbReference type="SAM" id="MobiDB-lite"/>
    </source>
</evidence>
<dbReference type="Proteomes" id="UP001474181">
    <property type="component" value="Unassembled WGS sequence"/>
</dbReference>
<organism evidence="2 3">
    <name type="scientific">Streptomyces hyaluromycini</name>
    <dbReference type="NCBI Taxonomy" id="1377993"/>
    <lineage>
        <taxon>Bacteria</taxon>
        <taxon>Bacillati</taxon>
        <taxon>Actinomycetota</taxon>
        <taxon>Actinomycetes</taxon>
        <taxon>Kitasatosporales</taxon>
        <taxon>Streptomycetaceae</taxon>
        <taxon>Streptomyces</taxon>
    </lineage>
</organism>
<comment type="caution">
    <text evidence="2">The sequence shown here is derived from an EMBL/GenBank/DDBJ whole genome shotgun (WGS) entry which is preliminary data.</text>
</comment>
<keyword evidence="3" id="KW-1185">Reference proteome</keyword>
<evidence type="ECO:0000313" key="3">
    <source>
        <dbReference type="Proteomes" id="UP001474181"/>
    </source>
</evidence>
<protein>
    <recommendedName>
        <fullName evidence="4">Cytochrome P450</fullName>
    </recommendedName>
</protein>
<dbReference type="RefSeq" id="WP_350783246.1">
    <property type="nucleotide sequence ID" value="NZ_JBEPEK010000158.1"/>
</dbReference>
<dbReference type="InterPro" id="IPR036396">
    <property type="entry name" value="Cyt_P450_sf"/>
</dbReference>
<reference evidence="2 3" key="1">
    <citation type="submission" date="2024-06" db="EMBL/GenBank/DDBJ databases">
        <title>The Natural Products Discovery Center: Release of the First 8490 Sequenced Strains for Exploring Actinobacteria Biosynthetic Diversity.</title>
        <authorList>
            <person name="Kalkreuter E."/>
            <person name="Kautsar S.A."/>
            <person name="Yang D."/>
            <person name="Bader C.D."/>
            <person name="Teijaro C.N."/>
            <person name="Fluegel L."/>
            <person name="Davis C.M."/>
            <person name="Simpson J.R."/>
            <person name="Lauterbach L."/>
            <person name="Steele A.D."/>
            <person name="Gui C."/>
            <person name="Meng S."/>
            <person name="Li G."/>
            <person name="Viehrig K."/>
            <person name="Ye F."/>
            <person name="Su P."/>
            <person name="Kiefer A.F."/>
            <person name="Nichols A."/>
            <person name="Cepeda A.J."/>
            <person name="Yan W."/>
            <person name="Fan B."/>
            <person name="Jiang Y."/>
            <person name="Adhikari A."/>
            <person name="Zheng C.-J."/>
            <person name="Schuster L."/>
            <person name="Cowan T.M."/>
            <person name="Smanski M.J."/>
            <person name="Chevrette M.G."/>
            <person name="De Carvalho L.P.S."/>
            <person name="Shen B."/>
        </authorList>
    </citation>
    <scope>NUCLEOTIDE SEQUENCE [LARGE SCALE GENOMIC DNA]</scope>
    <source>
        <strain evidence="2 3">NPDC000234</strain>
    </source>
</reference>
<dbReference type="EMBL" id="JBEPEK010000158">
    <property type="protein sequence ID" value="MER7182139.1"/>
    <property type="molecule type" value="Genomic_DNA"/>
</dbReference>
<evidence type="ECO:0008006" key="4">
    <source>
        <dbReference type="Google" id="ProtNLM"/>
    </source>
</evidence>
<feature type="non-terminal residue" evidence="2">
    <location>
        <position position="254"/>
    </location>
</feature>
<gene>
    <name evidence="2" type="ORF">ABT404_22070</name>
</gene>